<dbReference type="EMBL" id="QGKV02000759">
    <property type="protein sequence ID" value="KAF3563237.1"/>
    <property type="molecule type" value="Genomic_DNA"/>
</dbReference>
<keyword evidence="2" id="KW-1185">Reference proteome</keyword>
<gene>
    <name evidence="1" type="ORF">DY000_02015333</name>
</gene>
<evidence type="ECO:0000313" key="2">
    <source>
        <dbReference type="Proteomes" id="UP000266723"/>
    </source>
</evidence>
<sequence length="62" mass="7213">MLFRQNYRSTIANHRPPNIAKTWLVWYPLPIDNYVQAASQKLDKFITGTQGCSFCKEKRGLP</sequence>
<evidence type="ECO:0000313" key="1">
    <source>
        <dbReference type="EMBL" id="KAF3563237.1"/>
    </source>
</evidence>
<protein>
    <submittedName>
        <fullName evidence="1">Uncharacterized protein</fullName>
    </submittedName>
</protein>
<reference evidence="1 2" key="1">
    <citation type="journal article" date="2020" name="BMC Genomics">
        <title>Intraspecific diversification of the crop wild relative Brassica cretica Lam. using demographic model selection.</title>
        <authorList>
            <person name="Kioukis A."/>
            <person name="Michalopoulou V.A."/>
            <person name="Briers L."/>
            <person name="Pirintsos S."/>
            <person name="Studholme D.J."/>
            <person name="Pavlidis P."/>
            <person name="Sarris P.F."/>
        </authorList>
    </citation>
    <scope>NUCLEOTIDE SEQUENCE [LARGE SCALE GENOMIC DNA]</scope>
    <source>
        <strain evidence="2">cv. PFS-1207/04</strain>
    </source>
</reference>
<proteinExistence type="predicted"/>
<comment type="caution">
    <text evidence="1">The sequence shown here is derived from an EMBL/GenBank/DDBJ whole genome shotgun (WGS) entry which is preliminary data.</text>
</comment>
<dbReference type="Proteomes" id="UP000266723">
    <property type="component" value="Unassembled WGS sequence"/>
</dbReference>
<accession>A0ABQ7CUX6</accession>
<name>A0ABQ7CUX6_BRACR</name>
<organism evidence="1 2">
    <name type="scientific">Brassica cretica</name>
    <name type="common">Mustard</name>
    <dbReference type="NCBI Taxonomy" id="69181"/>
    <lineage>
        <taxon>Eukaryota</taxon>
        <taxon>Viridiplantae</taxon>
        <taxon>Streptophyta</taxon>
        <taxon>Embryophyta</taxon>
        <taxon>Tracheophyta</taxon>
        <taxon>Spermatophyta</taxon>
        <taxon>Magnoliopsida</taxon>
        <taxon>eudicotyledons</taxon>
        <taxon>Gunneridae</taxon>
        <taxon>Pentapetalae</taxon>
        <taxon>rosids</taxon>
        <taxon>malvids</taxon>
        <taxon>Brassicales</taxon>
        <taxon>Brassicaceae</taxon>
        <taxon>Brassiceae</taxon>
        <taxon>Brassica</taxon>
    </lineage>
</organism>